<dbReference type="KEGG" id="xtr:101730979"/>
<sequence>MVSRVETRSATTRTSVRKGPGKLEVLGPEDGLATETCSSAPHRFCHFETADLTKAIKTVADEKGKLQVIGPKENVFILPSGTLSRPVSAGGGQWSVGRKTYSPTKQISLCAVKALSQSSDSEECKPLGRMSTNRNLNKSLPEQIDENAGCVSQHIGKTVVTDKGKEASDEDDSDDDKEVAPIELLAEFLKAVMTADYKVAHKLCQMILIYEPENREAKEFQPLIEKMVEMEDEETDSEETEDSDDTEGSETDEESSESEGSGDSSDTSSDDSSEEEDVP</sequence>
<evidence type="ECO:0000313" key="2">
    <source>
        <dbReference type="Ensembl" id="ENSXETP00000093360"/>
    </source>
</evidence>
<accession>A0A6I8SJI9</accession>
<dbReference type="Bgee" id="ENSXETG00000036461">
    <property type="expression patterns" value="Expressed in testis and 12 other cell types or tissues"/>
</dbReference>
<protein>
    <submittedName>
        <fullName evidence="2">Glutamate rich 2</fullName>
    </submittedName>
    <submittedName>
        <fullName evidence="4">Glutamate-rich protein 2 isoform X1</fullName>
    </submittedName>
</protein>
<dbReference type="PANTHER" id="PTHR21520:SF2">
    <property type="entry name" value="GLUTAMATE-RICH PROTEIN 2"/>
    <property type="match status" value="1"/>
</dbReference>
<reference evidence="2" key="1">
    <citation type="journal article" date="2010" name="Science">
        <title>The genome of the Western clawed frog Xenopus tropicalis.</title>
        <authorList>
            <person name="Hellsten U."/>
            <person name="Harland R.M."/>
            <person name="Gilchrist M.J."/>
            <person name="Hendrix D."/>
            <person name="Jurka J."/>
            <person name="Kapitonov V."/>
            <person name="Ovcharenko I."/>
            <person name="Putnam N.H."/>
            <person name="Shu S."/>
            <person name="Taher L."/>
            <person name="Blitz I.L."/>
            <person name="Blumberg B."/>
            <person name="Dichmann D.S."/>
            <person name="Dubchak I."/>
            <person name="Amaya E."/>
            <person name="Detter J.C."/>
            <person name="Fletcher R."/>
            <person name="Gerhard D.S."/>
            <person name="Goodstein D."/>
            <person name="Graves T."/>
            <person name="Grigoriev I.V."/>
            <person name="Grimwood J."/>
            <person name="Kawashima T."/>
            <person name="Lindquist E."/>
            <person name="Lucas S.M."/>
            <person name="Mead P.E."/>
            <person name="Mitros T."/>
            <person name="Ogino H."/>
            <person name="Ohta Y."/>
            <person name="Poliakov A.V."/>
            <person name="Pollet N."/>
            <person name="Robert J."/>
            <person name="Salamov A."/>
            <person name="Sater A.K."/>
            <person name="Schmutz J."/>
            <person name="Terry A."/>
            <person name="Vize P.D."/>
            <person name="Warren W.C."/>
            <person name="Wells D."/>
            <person name="Wills A."/>
            <person name="Wilson R.K."/>
            <person name="Zimmerman L.B."/>
            <person name="Zorn A.M."/>
            <person name="Grainger R."/>
            <person name="Grammer T."/>
            <person name="Khokha M.K."/>
            <person name="Richardson P.M."/>
            <person name="Rokhsar D.S."/>
        </authorList>
    </citation>
    <scope>NUCLEOTIDE SEQUENCE [LARGE SCALE GENOMIC DNA]</scope>
    <source>
        <strain evidence="2">Nigerian</strain>
    </source>
</reference>
<evidence type="ECO:0000313" key="5">
    <source>
        <dbReference type="Xenbase" id="XB-GENE-29077171"/>
    </source>
</evidence>
<dbReference type="AlphaFoldDB" id="A0A6I8SJI9"/>
<gene>
    <name evidence="2 4 5" type="primary">erich2</name>
</gene>
<dbReference type="InterPro" id="IPR026703">
    <property type="entry name" value="ERICH2"/>
</dbReference>
<dbReference type="OrthoDB" id="9950633at2759"/>
<keyword evidence="3" id="KW-1185">Reference proteome</keyword>
<feature type="compositionally biased region" description="Low complexity" evidence="1">
    <location>
        <begin position="258"/>
        <end position="267"/>
    </location>
</feature>
<dbReference type="Proteomes" id="UP000008143">
    <property type="component" value="Chromosome 9"/>
</dbReference>
<proteinExistence type="predicted"/>
<evidence type="ECO:0000313" key="3">
    <source>
        <dbReference type="Proteomes" id="UP000008143"/>
    </source>
</evidence>
<feature type="compositionally biased region" description="Acidic residues" evidence="1">
    <location>
        <begin position="268"/>
        <end position="279"/>
    </location>
</feature>
<organism evidence="2">
    <name type="scientific">Xenopus tropicalis</name>
    <name type="common">Western clawed frog</name>
    <name type="synonym">Silurana tropicalis</name>
    <dbReference type="NCBI Taxonomy" id="8364"/>
    <lineage>
        <taxon>Eukaryota</taxon>
        <taxon>Metazoa</taxon>
        <taxon>Chordata</taxon>
        <taxon>Craniata</taxon>
        <taxon>Vertebrata</taxon>
        <taxon>Euteleostomi</taxon>
        <taxon>Amphibia</taxon>
        <taxon>Batrachia</taxon>
        <taxon>Anura</taxon>
        <taxon>Pipoidea</taxon>
        <taxon>Pipidae</taxon>
        <taxon>Xenopodinae</taxon>
        <taxon>Xenopus</taxon>
        <taxon>Silurana</taxon>
    </lineage>
</organism>
<feature type="region of interest" description="Disordered" evidence="1">
    <location>
        <begin position="1"/>
        <end position="27"/>
    </location>
</feature>
<reference evidence="2" key="2">
    <citation type="submission" date="2020-05" db="UniProtKB">
        <authorList>
            <consortium name="Ensembl"/>
        </authorList>
    </citation>
    <scope>IDENTIFICATION</scope>
</reference>
<dbReference type="PANTHER" id="PTHR21520">
    <property type="entry name" value="GLUTAMATE-RICH PROTEIN 2"/>
    <property type="match status" value="1"/>
</dbReference>
<feature type="region of interest" description="Disordered" evidence="1">
    <location>
        <begin position="225"/>
        <end position="279"/>
    </location>
</feature>
<evidence type="ECO:0000256" key="1">
    <source>
        <dbReference type="SAM" id="MobiDB-lite"/>
    </source>
</evidence>
<dbReference type="Xenbase" id="XB-GENE-29077171">
    <property type="gene designation" value="erich2"/>
</dbReference>
<dbReference type="OMA" id="QMILLYE"/>
<name>A0A6I8SJI9_XENTR</name>
<dbReference type="GeneTree" id="ENSGT00390000017846"/>
<dbReference type="Ensembl" id="ENSXETT00000092688">
    <property type="protein sequence ID" value="ENSXETP00000093360"/>
    <property type="gene ID" value="ENSXETG00000036461"/>
</dbReference>
<evidence type="ECO:0000313" key="4">
    <source>
        <dbReference type="RefSeq" id="XP_031749181.1"/>
    </source>
</evidence>
<feature type="compositionally biased region" description="Acidic residues" evidence="1">
    <location>
        <begin position="230"/>
        <end position="257"/>
    </location>
</feature>
<reference evidence="4" key="3">
    <citation type="submission" date="2025-04" db="UniProtKB">
        <authorList>
            <consortium name="RefSeq"/>
        </authorList>
    </citation>
    <scope>IDENTIFICATION</scope>
    <source>
        <strain evidence="4">Nigerian</strain>
        <tissue evidence="4">Liver and blood</tissue>
    </source>
</reference>
<dbReference type="AGR" id="Xenbase:XB-GENE-29077171"/>
<dbReference type="GeneID" id="101730979"/>
<dbReference type="RefSeq" id="XP_031749181.1">
    <property type="nucleotide sequence ID" value="XM_031893321.1"/>
</dbReference>
<dbReference type="CTD" id="285141"/>